<name>A0A3Q9CKP7_9ENTR</name>
<dbReference type="InterPro" id="IPR057264">
    <property type="entry name" value="Ribosomal_uL24_C"/>
</dbReference>
<reference evidence="7 8" key="1">
    <citation type="journal article" date="2018" name="Genome Biol. Evol.">
        <title>Partnering With a Pest: Genomes of Hemlock Woolly Adelgid Symbionts Reveal Atypical Nutritional Provisioning Patterns in Dual-Obligate Bacteria.</title>
        <authorList>
            <person name="Weglarz K.M."/>
            <person name="Havill N.P."/>
            <person name="Burke G.R."/>
            <person name="von Dohlen C.D."/>
        </authorList>
    </citation>
    <scope>NUCLEOTIDE SEQUENCE [LARGE SCALE GENOMIC DNA]</scope>
    <source>
        <strain evidence="7">ENA</strain>
    </source>
</reference>
<accession>A0A3Q9CKP7</accession>
<dbReference type="InterPro" id="IPR008991">
    <property type="entry name" value="Translation_prot_SH3-like_sf"/>
</dbReference>
<evidence type="ECO:0000256" key="5">
    <source>
        <dbReference type="HAMAP-Rule" id="MF_01326"/>
    </source>
</evidence>
<comment type="function">
    <text evidence="5">One of two assembly initiator proteins, it binds directly to the 5'-end of the 23S rRNA, where it nucleates assembly of the 50S subunit.</text>
</comment>
<dbReference type="GO" id="GO:0006412">
    <property type="term" value="P:translation"/>
    <property type="evidence" value="ECO:0007669"/>
    <property type="project" value="UniProtKB-UniRule"/>
</dbReference>
<evidence type="ECO:0000259" key="6">
    <source>
        <dbReference type="Pfam" id="PF17136"/>
    </source>
</evidence>
<gene>
    <name evidence="5 7" type="primary">rplX</name>
    <name evidence="7" type="ORF">C3B56_00091</name>
</gene>
<dbReference type="KEGG" id="aade:C3B56_00091"/>
<dbReference type="GO" id="GO:0019843">
    <property type="term" value="F:rRNA binding"/>
    <property type="evidence" value="ECO:0007669"/>
    <property type="project" value="UniProtKB-UniRule"/>
</dbReference>
<dbReference type="InterPro" id="IPR003256">
    <property type="entry name" value="Ribosomal_uL24"/>
</dbReference>
<dbReference type="CDD" id="cd06089">
    <property type="entry name" value="KOW_RPL26"/>
    <property type="match status" value="1"/>
</dbReference>
<keyword evidence="3 5" id="KW-0687">Ribonucleoprotein</keyword>
<sequence length="103" mass="12154">MKHKIKNRDYVIVIKGKDKGKVSVVKEIFKNGVVLLYNLNIKKKHFKIYNDKKKYGIIPKENFINISNIAIFNPYTNKADKVKFKFVLGKKKRFFKSNGLYII</sequence>
<dbReference type="InterPro" id="IPR041988">
    <property type="entry name" value="Ribosomal_uL24_KOW"/>
</dbReference>
<proteinExistence type="inferred from homology"/>
<dbReference type="GO" id="GO:0005840">
    <property type="term" value="C:ribosome"/>
    <property type="evidence" value="ECO:0007669"/>
    <property type="project" value="UniProtKB-KW"/>
</dbReference>
<dbReference type="EMBL" id="CP026513">
    <property type="protein sequence ID" value="AZP36211.1"/>
    <property type="molecule type" value="Genomic_DNA"/>
</dbReference>
<evidence type="ECO:0000256" key="2">
    <source>
        <dbReference type="ARBA" id="ARBA00022980"/>
    </source>
</evidence>
<keyword evidence="2 5" id="KW-0689">Ribosomal protein</keyword>
<dbReference type="AlphaFoldDB" id="A0A3Q9CKP7"/>
<comment type="subunit">
    <text evidence="5">Part of the 50S ribosomal subunit.</text>
</comment>
<dbReference type="Proteomes" id="UP000274458">
    <property type="component" value="Chromosome"/>
</dbReference>
<keyword evidence="5" id="KW-0694">RNA-binding</keyword>
<dbReference type="PANTHER" id="PTHR12903">
    <property type="entry name" value="MITOCHONDRIAL RIBOSOMAL PROTEIN L24"/>
    <property type="match status" value="1"/>
</dbReference>
<dbReference type="NCBIfam" id="TIGR01079">
    <property type="entry name" value="rplX_bact"/>
    <property type="match status" value="1"/>
</dbReference>
<dbReference type="GO" id="GO:1990904">
    <property type="term" value="C:ribonucleoprotein complex"/>
    <property type="evidence" value="ECO:0007669"/>
    <property type="project" value="UniProtKB-KW"/>
</dbReference>
<evidence type="ECO:0000256" key="4">
    <source>
        <dbReference type="ARBA" id="ARBA00035206"/>
    </source>
</evidence>
<dbReference type="RefSeq" id="WP_126071477.1">
    <property type="nucleotide sequence ID" value="NZ_CP026513.1"/>
</dbReference>
<evidence type="ECO:0000313" key="7">
    <source>
        <dbReference type="EMBL" id="AZP36211.1"/>
    </source>
</evidence>
<keyword evidence="8" id="KW-1185">Reference proteome</keyword>
<evidence type="ECO:0000256" key="1">
    <source>
        <dbReference type="ARBA" id="ARBA00010618"/>
    </source>
</evidence>
<organism evidence="7 8">
    <name type="scientific">Candidatus Annandia adelgestsuga</name>
    <dbReference type="NCBI Taxonomy" id="1302411"/>
    <lineage>
        <taxon>Bacteria</taxon>
        <taxon>Pseudomonadati</taxon>
        <taxon>Pseudomonadota</taxon>
        <taxon>Gammaproteobacteria</taxon>
        <taxon>Enterobacterales</taxon>
        <taxon>Enterobacteriaceae</taxon>
        <taxon>Candidatus Annandia</taxon>
    </lineage>
</organism>
<comment type="similarity">
    <text evidence="1 5">Belongs to the universal ribosomal protein uL24 family.</text>
</comment>
<dbReference type="Gene3D" id="2.30.30.30">
    <property type="match status" value="1"/>
</dbReference>
<keyword evidence="5" id="KW-0699">rRNA-binding</keyword>
<comment type="function">
    <text evidence="5">One of the proteins that surrounds the polypeptide exit tunnel on the outside of the subunit.</text>
</comment>
<feature type="domain" description="Large ribosomal subunit protein uL24 C-terminal" evidence="6">
    <location>
        <begin position="39"/>
        <end position="99"/>
    </location>
</feature>
<dbReference type="GO" id="GO:0005829">
    <property type="term" value="C:cytosol"/>
    <property type="evidence" value="ECO:0007669"/>
    <property type="project" value="UniProtKB-ARBA"/>
</dbReference>
<dbReference type="Pfam" id="PF17136">
    <property type="entry name" value="ribosomal_L24"/>
    <property type="match status" value="1"/>
</dbReference>
<evidence type="ECO:0000313" key="8">
    <source>
        <dbReference type="Proteomes" id="UP000274458"/>
    </source>
</evidence>
<protein>
    <recommendedName>
        <fullName evidence="4 5">Large ribosomal subunit protein uL24</fullName>
    </recommendedName>
</protein>
<dbReference type="HAMAP" id="MF_01326_B">
    <property type="entry name" value="Ribosomal_uL24_B"/>
    <property type="match status" value="1"/>
</dbReference>
<dbReference type="SUPFAM" id="SSF50104">
    <property type="entry name" value="Translation proteins SH3-like domain"/>
    <property type="match status" value="1"/>
</dbReference>
<evidence type="ECO:0000256" key="3">
    <source>
        <dbReference type="ARBA" id="ARBA00023274"/>
    </source>
</evidence>
<dbReference type="GO" id="GO:0003735">
    <property type="term" value="F:structural constituent of ribosome"/>
    <property type="evidence" value="ECO:0007669"/>
    <property type="project" value="InterPro"/>
</dbReference>
<dbReference type="InterPro" id="IPR014722">
    <property type="entry name" value="Rib_uL2_dom2"/>
</dbReference>